<organism evidence="3 4">
    <name type="scientific">Crenobacter intestini</name>
    <dbReference type="NCBI Taxonomy" id="2563443"/>
    <lineage>
        <taxon>Bacteria</taxon>
        <taxon>Pseudomonadati</taxon>
        <taxon>Pseudomonadota</taxon>
        <taxon>Betaproteobacteria</taxon>
        <taxon>Neisseriales</taxon>
        <taxon>Neisseriaceae</taxon>
        <taxon>Crenobacter</taxon>
    </lineage>
</organism>
<feature type="transmembrane region" description="Helical" evidence="1">
    <location>
        <begin position="28"/>
        <end position="51"/>
    </location>
</feature>
<comment type="caution">
    <text evidence="3">The sequence shown here is derived from an EMBL/GenBank/DDBJ whole genome shotgun (WGS) entry which is preliminary data.</text>
</comment>
<evidence type="ECO:0000313" key="4">
    <source>
        <dbReference type="Proteomes" id="UP000308891"/>
    </source>
</evidence>
<name>A0A4T0UY08_9NEIS</name>
<dbReference type="InterPro" id="IPR051311">
    <property type="entry name" value="DedA_domain"/>
</dbReference>
<keyword evidence="1" id="KW-1133">Transmembrane helix</keyword>
<keyword evidence="1" id="KW-0812">Transmembrane</keyword>
<gene>
    <name evidence="3" type="ORF">E5K04_06505</name>
</gene>
<dbReference type="InterPro" id="IPR032816">
    <property type="entry name" value="VTT_dom"/>
</dbReference>
<proteinExistence type="predicted"/>
<dbReference type="PANTHER" id="PTHR42709">
    <property type="entry name" value="ALKALINE PHOSPHATASE LIKE PROTEIN"/>
    <property type="match status" value="1"/>
</dbReference>
<evidence type="ECO:0000256" key="1">
    <source>
        <dbReference type="SAM" id="Phobius"/>
    </source>
</evidence>
<evidence type="ECO:0000259" key="2">
    <source>
        <dbReference type="Pfam" id="PF09335"/>
    </source>
</evidence>
<dbReference type="AlphaFoldDB" id="A0A4T0UY08"/>
<feature type="transmembrane region" description="Helical" evidence="1">
    <location>
        <begin position="173"/>
        <end position="194"/>
    </location>
</feature>
<dbReference type="Pfam" id="PF09335">
    <property type="entry name" value="VTT_dom"/>
    <property type="match status" value="1"/>
</dbReference>
<feature type="transmembrane region" description="Helical" evidence="1">
    <location>
        <begin position="139"/>
        <end position="161"/>
    </location>
</feature>
<dbReference type="GO" id="GO:0005886">
    <property type="term" value="C:plasma membrane"/>
    <property type="evidence" value="ECO:0007669"/>
    <property type="project" value="TreeGrafter"/>
</dbReference>
<dbReference type="PANTHER" id="PTHR42709:SF2">
    <property type="entry name" value="INNER MEMBRANE PROTEIN YOHD"/>
    <property type="match status" value="1"/>
</dbReference>
<evidence type="ECO:0000313" key="3">
    <source>
        <dbReference type="EMBL" id="TIC83666.1"/>
    </source>
</evidence>
<accession>A0A4T0UY08</accession>
<protein>
    <submittedName>
        <fullName evidence="3">DedA family protein</fullName>
    </submittedName>
</protein>
<reference evidence="3 4" key="1">
    <citation type="submission" date="2019-04" db="EMBL/GenBank/DDBJ databases">
        <title>Crenobacter sp. nov.</title>
        <authorList>
            <person name="Shi S."/>
        </authorList>
    </citation>
    <scope>NUCLEOTIDE SEQUENCE [LARGE SCALE GENOMIC DNA]</scope>
    <source>
        <strain evidence="3 4">GY 70310</strain>
    </source>
</reference>
<dbReference type="EMBL" id="STGJ01000006">
    <property type="protein sequence ID" value="TIC83666.1"/>
    <property type="molecule type" value="Genomic_DNA"/>
</dbReference>
<keyword evidence="1" id="KW-0472">Membrane</keyword>
<sequence length="207" mass="22260">MATHPRLEWLHHLPAPAMLSQLIAHYGYLALFAGTLVEGETVLILAGFSAHRGWLDFPLVVAVAAAGGSLGDILAYTLGRWQGERLLARFPSLAARRGRIDTLLARFSAPIIVGIRFMYGLRVAGPVLLGVARVPAATFVGWNLAGALVWACVFGTLGYLFGEAALLLLGRIAHLEGLLFALLAVLALPLLVWLRRRAHRAAAQGTR</sequence>
<dbReference type="Proteomes" id="UP000308891">
    <property type="component" value="Unassembled WGS sequence"/>
</dbReference>
<feature type="transmembrane region" description="Helical" evidence="1">
    <location>
        <begin position="57"/>
        <end position="79"/>
    </location>
</feature>
<keyword evidence="4" id="KW-1185">Reference proteome</keyword>
<dbReference type="OrthoDB" id="948134at2"/>
<feature type="domain" description="VTT" evidence="2">
    <location>
        <begin position="39"/>
        <end position="159"/>
    </location>
</feature>